<proteinExistence type="predicted"/>
<name>A0A2M8KVQ0_9BACT</name>
<protein>
    <recommendedName>
        <fullName evidence="3">HYR domain-containing protein</fullName>
    </recommendedName>
</protein>
<feature type="non-terminal residue" evidence="1">
    <location>
        <position position="186"/>
    </location>
</feature>
<reference evidence="2" key="1">
    <citation type="submission" date="2017-09" db="EMBL/GenBank/DDBJ databases">
        <title>Depth-based differentiation of microbial function through sediment-hosted aquifers and enrichment of novel symbionts in the deep terrestrial subsurface.</title>
        <authorList>
            <person name="Probst A.J."/>
            <person name="Ladd B."/>
            <person name="Jarett J.K."/>
            <person name="Geller-Mcgrath D.E."/>
            <person name="Sieber C.M.K."/>
            <person name="Emerson J.B."/>
            <person name="Anantharaman K."/>
            <person name="Thomas B.C."/>
            <person name="Malmstrom R."/>
            <person name="Stieglmeier M."/>
            <person name="Klingl A."/>
            <person name="Woyke T."/>
            <person name="Ryan C.M."/>
            <person name="Banfield J.F."/>
        </authorList>
    </citation>
    <scope>NUCLEOTIDE SEQUENCE [LARGE SCALE GENOMIC DNA]</scope>
</reference>
<gene>
    <name evidence="1" type="ORF">COU89_00230</name>
</gene>
<dbReference type="Proteomes" id="UP000231569">
    <property type="component" value="Unassembled WGS sequence"/>
</dbReference>
<evidence type="ECO:0008006" key="3">
    <source>
        <dbReference type="Google" id="ProtNLM"/>
    </source>
</evidence>
<dbReference type="EMBL" id="PFEE01000005">
    <property type="protein sequence ID" value="PJE64001.1"/>
    <property type="molecule type" value="Genomic_DNA"/>
</dbReference>
<sequence length="186" mass="18821">MQVQPSGAGTGTGGLGCTASLDQTTSPSGATRTLTVNATGGVAPYQLLNGSAYEAFSNGSHTVKSGIYANTGSANVTLTKVVAIKDAGGNSATCSFGVTVLPDSAALKCKLSTVQSKIYPGINIDFIAEASGGTGPYTFSAFHPGIGADITPTVDPANDAKVTMTTVYPTLSNYAVKFQPWLQVTD</sequence>
<comment type="caution">
    <text evidence="1">The sequence shown here is derived from an EMBL/GenBank/DDBJ whole genome shotgun (WGS) entry which is preliminary data.</text>
</comment>
<evidence type="ECO:0000313" key="2">
    <source>
        <dbReference type="Proteomes" id="UP000231569"/>
    </source>
</evidence>
<organism evidence="1 2">
    <name type="scientific">Candidatus Roizmanbacteria bacterium CG10_big_fil_rev_8_21_14_0_10_45_7</name>
    <dbReference type="NCBI Taxonomy" id="1974854"/>
    <lineage>
        <taxon>Bacteria</taxon>
        <taxon>Candidatus Roizmaniibacteriota</taxon>
    </lineage>
</organism>
<evidence type="ECO:0000313" key="1">
    <source>
        <dbReference type="EMBL" id="PJE64001.1"/>
    </source>
</evidence>
<dbReference type="AlphaFoldDB" id="A0A2M8KVQ0"/>
<accession>A0A2M8KVQ0</accession>